<dbReference type="GO" id="GO:0000981">
    <property type="term" value="F:DNA-binding transcription factor activity, RNA polymerase II-specific"/>
    <property type="evidence" value="ECO:0007669"/>
    <property type="project" value="InterPro"/>
</dbReference>
<name>A0A9N9YFH0_9HYPO</name>
<keyword evidence="3" id="KW-1185">Reference proteome</keyword>
<evidence type="ECO:0008006" key="4">
    <source>
        <dbReference type="Google" id="ProtNLM"/>
    </source>
</evidence>
<dbReference type="PANTHER" id="PTHR38791:SF5">
    <property type="entry name" value="TRANSCRIPTION FACTOR DBAG-RELATED"/>
    <property type="match status" value="1"/>
</dbReference>
<evidence type="ECO:0000313" key="3">
    <source>
        <dbReference type="Proteomes" id="UP000696573"/>
    </source>
</evidence>
<comment type="caution">
    <text evidence="2">The sequence shown here is derived from an EMBL/GenBank/DDBJ whole genome shotgun (WGS) entry which is preliminary data.</text>
</comment>
<gene>
    <name evidence="2" type="ORF">CRHIZ90672A_00012405</name>
</gene>
<sequence>MVNHGPSRACIECKKRRKKVSEVFPLSSLPAGDRQGSPMCVECDQTRPSCSRCVKSRRVCPGYGDDSSLVFRHYHPFKDATSLDFDRWSPGIPSIWEDAAIQIFLDTLVVPSQNRQKSRGFLHGIQSLLASATPGSALFSAAKVVALAAISNSTRSSDLASVVQTLYGSALRDLTLSLPVGDSTVPVETFLTALLLGIYEIISSSHASPAKHLVHVRGIVSFIHKGIHFSNKVSKIQSHSPGSPLILKSEGMYRKTVLGVFCPPINDRPRRSLDLIIIKLSSLTNQIQRLLHQPSPSLDELTELQKSFLDLDDEISGWDSDRPPEWAPSHAGFSWASRNHTEHCSAPYCSSGPVEEYLDCYVATAWNSWRSIYVLYLDHMANLAKALGQEECIPSYAKKAQELVHGLKASIPYFLSQSLQGYLQHLNTGLPPNHSNRVIRGLLLMHPLYVMAKCEIVLVPDREYLIQNLKWIGSSMGVGQAAILADYLQLDVLGARTGQASEVPLMDVLEGYYLLSAAMMLDLS</sequence>
<protein>
    <recommendedName>
        <fullName evidence="4">Zn(2)-C6 fungal-type domain-containing protein</fullName>
    </recommendedName>
</protein>
<keyword evidence="1" id="KW-0539">Nucleus</keyword>
<dbReference type="InterPro" id="IPR053175">
    <property type="entry name" value="DHMBA_Reg_Transcription_Factor"/>
</dbReference>
<evidence type="ECO:0000256" key="1">
    <source>
        <dbReference type="ARBA" id="ARBA00023242"/>
    </source>
</evidence>
<dbReference type="EMBL" id="CABFNQ020000553">
    <property type="protein sequence ID" value="CAH0019253.1"/>
    <property type="molecule type" value="Genomic_DNA"/>
</dbReference>
<dbReference type="InterPro" id="IPR001138">
    <property type="entry name" value="Zn2Cys6_DnaBD"/>
</dbReference>
<accession>A0A9N9YFH0</accession>
<proteinExistence type="predicted"/>
<dbReference type="PANTHER" id="PTHR38791">
    <property type="entry name" value="ZN(II)2CYS6 TRANSCRIPTION FACTOR (EUROFUNG)-RELATED-RELATED"/>
    <property type="match status" value="1"/>
</dbReference>
<dbReference type="CDD" id="cd00067">
    <property type="entry name" value="GAL4"/>
    <property type="match status" value="1"/>
</dbReference>
<reference evidence="2" key="1">
    <citation type="submission" date="2021-10" db="EMBL/GenBank/DDBJ databases">
        <authorList>
            <person name="Piombo E."/>
        </authorList>
    </citation>
    <scope>NUCLEOTIDE SEQUENCE</scope>
</reference>
<dbReference type="GO" id="GO:0008270">
    <property type="term" value="F:zinc ion binding"/>
    <property type="evidence" value="ECO:0007669"/>
    <property type="project" value="InterPro"/>
</dbReference>
<organism evidence="2 3">
    <name type="scientific">Clonostachys rhizophaga</name>
    <dbReference type="NCBI Taxonomy" id="160324"/>
    <lineage>
        <taxon>Eukaryota</taxon>
        <taxon>Fungi</taxon>
        <taxon>Dikarya</taxon>
        <taxon>Ascomycota</taxon>
        <taxon>Pezizomycotina</taxon>
        <taxon>Sordariomycetes</taxon>
        <taxon>Hypocreomycetidae</taxon>
        <taxon>Hypocreales</taxon>
        <taxon>Bionectriaceae</taxon>
        <taxon>Clonostachys</taxon>
    </lineage>
</organism>
<dbReference type="Proteomes" id="UP000696573">
    <property type="component" value="Unassembled WGS sequence"/>
</dbReference>
<dbReference type="AlphaFoldDB" id="A0A9N9YFH0"/>
<dbReference type="OrthoDB" id="3525185at2759"/>
<evidence type="ECO:0000313" key="2">
    <source>
        <dbReference type="EMBL" id="CAH0019253.1"/>
    </source>
</evidence>